<evidence type="ECO:0000313" key="1">
    <source>
        <dbReference type="EMBL" id="PXF61565.1"/>
    </source>
</evidence>
<name>A0AC61L5F4_9EURY</name>
<comment type="caution">
    <text evidence="1">The sequence shown here is derived from an EMBL/GenBank/DDBJ whole genome shotgun (WGS) entry which is preliminary data.</text>
</comment>
<accession>A0AC61L5F4</accession>
<organism evidence="1 2">
    <name type="scientific">Candidatus Methanogaster sp</name>
    <dbReference type="NCBI Taxonomy" id="3386292"/>
    <lineage>
        <taxon>Archaea</taxon>
        <taxon>Methanobacteriati</taxon>
        <taxon>Methanobacteriota</taxon>
        <taxon>Stenosarchaea group</taxon>
        <taxon>Methanomicrobia</taxon>
        <taxon>Methanosarcinales</taxon>
        <taxon>ANME-2 cluster</taxon>
        <taxon>Candidatus Methanogasteraceae</taxon>
        <taxon>Candidatus Methanogaster</taxon>
    </lineage>
</organism>
<gene>
    <name evidence="1" type="ORF">C4B59_03165</name>
</gene>
<sequence>MIDMAETNSIDDEIIKKVKEDMAMYISTKDLIKQEFDELFLQSVRGEDISFKISNLTIKIPDQFRIISAVFQSSDDSDAIFDILAKAGQSEDVIQELMDFKRRYSKVLKPEFDRCFLKTAENRINSWTNVSNRNSMDMDRNIPMIDLIIHSYGREILHIRDDVDDILYLSASLMGTVIESMEICTEDGVLIDDSTTESMRDHLSKINRQLNELNNLIEKMPVNEVNISD</sequence>
<protein>
    <submittedName>
        <fullName evidence="1">Uncharacterized protein</fullName>
    </submittedName>
</protein>
<reference evidence="1" key="1">
    <citation type="submission" date="2018-01" db="EMBL/GenBank/DDBJ databases">
        <authorList>
            <person name="Krukenberg V."/>
        </authorList>
    </citation>
    <scope>NUCLEOTIDE SEQUENCE</scope>
    <source>
        <strain evidence="1">E20ANME2</strain>
    </source>
</reference>
<dbReference type="EMBL" id="PQXF01000004">
    <property type="protein sequence ID" value="PXF61565.1"/>
    <property type="molecule type" value="Genomic_DNA"/>
</dbReference>
<evidence type="ECO:0000313" key="2">
    <source>
        <dbReference type="Proteomes" id="UP000248329"/>
    </source>
</evidence>
<dbReference type="Proteomes" id="UP000248329">
    <property type="component" value="Unassembled WGS sequence"/>
</dbReference>
<proteinExistence type="predicted"/>